<reference evidence="2" key="1">
    <citation type="journal article" date="2019" name="Int. J. Syst. Evol. Microbiol.">
        <title>The Global Catalogue of Microorganisms (GCM) 10K type strain sequencing project: providing services to taxonomists for standard genome sequencing and annotation.</title>
        <authorList>
            <consortium name="The Broad Institute Genomics Platform"/>
            <consortium name="The Broad Institute Genome Sequencing Center for Infectious Disease"/>
            <person name="Wu L."/>
            <person name="Ma J."/>
        </authorList>
    </citation>
    <scope>NUCLEOTIDE SEQUENCE [LARGE SCALE GENOMIC DNA]</scope>
    <source>
        <strain evidence="2">NBRC 12467</strain>
    </source>
</reference>
<organism evidence="1 2">
    <name type="scientific">Gluconobacter sphaericus NBRC 12467</name>
    <dbReference type="NCBI Taxonomy" id="1307951"/>
    <lineage>
        <taxon>Bacteria</taxon>
        <taxon>Pseudomonadati</taxon>
        <taxon>Pseudomonadota</taxon>
        <taxon>Alphaproteobacteria</taxon>
        <taxon>Acetobacterales</taxon>
        <taxon>Acetobacteraceae</taxon>
        <taxon>Gluconobacter</taxon>
    </lineage>
</organism>
<sequence length="90" mass="8943">MPDSDHIAAIAAAFSAWDVLLRKEKSAVKVALAEPNGAKDAVKAVPAVGMVAVVAPAAEWVARAVDVSAAGSAKVLAAIWGAKASHAVAS</sequence>
<protein>
    <submittedName>
        <fullName evidence="1">Uncharacterized protein</fullName>
    </submittedName>
</protein>
<comment type="caution">
    <text evidence="1">The sequence shown here is derived from an EMBL/GenBank/DDBJ whole genome shotgun (WGS) entry which is preliminary data.</text>
</comment>
<dbReference type="AlphaFoldDB" id="A0AA37WAZ0"/>
<keyword evidence="2" id="KW-1185">Reference proteome</keyword>
<gene>
    <name evidence="1" type="ORF">GCM10007872_12610</name>
</gene>
<name>A0AA37WAZ0_9PROT</name>
<accession>A0AA37WAZ0</accession>
<evidence type="ECO:0000313" key="1">
    <source>
        <dbReference type="EMBL" id="GLQ84353.1"/>
    </source>
</evidence>
<dbReference type="Proteomes" id="UP001156708">
    <property type="component" value="Unassembled WGS sequence"/>
</dbReference>
<evidence type="ECO:0000313" key="2">
    <source>
        <dbReference type="Proteomes" id="UP001156708"/>
    </source>
</evidence>
<proteinExistence type="predicted"/>
<dbReference type="EMBL" id="BSNZ01000007">
    <property type="protein sequence ID" value="GLQ84353.1"/>
    <property type="molecule type" value="Genomic_DNA"/>
</dbReference>